<protein>
    <recommendedName>
        <fullName evidence="1">Beta-lactamase class A catalytic domain-containing protein</fullName>
    </recommendedName>
</protein>
<dbReference type="GO" id="GO:0008800">
    <property type="term" value="F:beta-lactamase activity"/>
    <property type="evidence" value="ECO:0007669"/>
    <property type="project" value="InterPro"/>
</dbReference>
<keyword evidence="3" id="KW-1185">Reference proteome</keyword>
<dbReference type="AlphaFoldDB" id="A0A4Z0MGX4"/>
<comment type="caution">
    <text evidence="2">The sequence shown here is derived from an EMBL/GenBank/DDBJ whole genome shotgun (WGS) entry which is preliminary data.</text>
</comment>
<dbReference type="Proteomes" id="UP000298284">
    <property type="component" value="Unassembled WGS sequence"/>
</dbReference>
<dbReference type="GO" id="GO:0030655">
    <property type="term" value="P:beta-lactam antibiotic catabolic process"/>
    <property type="evidence" value="ECO:0007669"/>
    <property type="project" value="InterPro"/>
</dbReference>
<dbReference type="SUPFAM" id="SSF56601">
    <property type="entry name" value="beta-lactamase/transpeptidase-like"/>
    <property type="match status" value="1"/>
</dbReference>
<dbReference type="Gene3D" id="3.40.710.10">
    <property type="entry name" value="DD-peptidase/beta-lactamase superfamily"/>
    <property type="match status" value="1"/>
</dbReference>
<dbReference type="EMBL" id="SRKZ01000005">
    <property type="protein sequence ID" value="TGD78766.1"/>
    <property type="molecule type" value="Genomic_DNA"/>
</dbReference>
<gene>
    <name evidence="2" type="ORF">EU557_17440</name>
</gene>
<name>A0A4Z0MGX4_9BACT</name>
<reference evidence="2 3" key="1">
    <citation type="submission" date="2019-04" db="EMBL/GenBank/DDBJ databases">
        <authorList>
            <person name="Feng G."/>
            <person name="Zhang J."/>
            <person name="Zhu H."/>
        </authorList>
    </citation>
    <scope>NUCLEOTIDE SEQUENCE [LARGE SCALE GENOMIC DNA]</scope>
    <source>
        <strain evidence="2 3">JCM 19491</strain>
    </source>
</reference>
<dbReference type="OrthoDB" id="1884322at2"/>
<feature type="domain" description="Beta-lactamase class A catalytic" evidence="1">
    <location>
        <begin position="104"/>
        <end position="390"/>
    </location>
</feature>
<evidence type="ECO:0000313" key="3">
    <source>
        <dbReference type="Proteomes" id="UP000298284"/>
    </source>
</evidence>
<dbReference type="InterPro" id="IPR012338">
    <property type="entry name" value="Beta-lactam/transpept-like"/>
</dbReference>
<evidence type="ECO:0000313" key="2">
    <source>
        <dbReference type="EMBL" id="TGD78766.1"/>
    </source>
</evidence>
<proteinExistence type="predicted"/>
<evidence type="ECO:0000259" key="1">
    <source>
        <dbReference type="Pfam" id="PF13354"/>
    </source>
</evidence>
<accession>A0A4Z0MGX4</accession>
<organism evidence="2 3">
    <name type="scientific">Hymenobacter wooponensis</name>
    <dbReference type="NCBI Taxonomy" id="1525360"/>
    <lineage>
        <taxon>Bacteria</taxon>
        <taxon>Pseudomonadati</taxon>
        <taxon>Bacteroidota</taxon>
        <taxon>Cytophagia</taxon>
        <taxon>Cytophagales</taxon>
        <taxon>Hymenobacteraceae</taxon>
        <taxon>Hymenobacter</taxon>
    </lineage>
</organism>
<sequence>MLPLSLGDWNHSLGHATGCYAAACNLPNMEAFVRFLCRLSWVSGLGLLPTLAQAQPGNPLRRLLRQDAVLASVLREAKAHRLQVLYTQINRDAQGQPHFRTYRLRVRPREYFYPASSIKLLTAMLALEKLRALSASIPELTPESAWRIDSAFAGQTRVLRDTSSASGRASLAQYLRKMLLVSDNDAYNRLYEFVGPKALNEGLRRHGLHHTVLRHRLSVGDQDPGARHTNPISIYTDTTLQRPVYVQPAAVFEGEWPRVRQRGQHIGKAYFQGNQRLEKPLDFSTKNTTSLPDLQWMLRAILFPEAIPAPQRLALDSADSSFLRRYLSLVPRASHYPRYSPTAYPDNYAKFLLAGGAPGSLPEGVQIFNKIGQAYGFLIDNAYIRNQEQHVEFLLSAVVYVNADEVLNDDQYEYDTVGLPFLRRLGEVVYAYELRRRPKQPR</sequence>
<dbReference type="Pfam" id="PF13354">
    <property type="entry name" value="Beta-lactamase2"/>
    <property type="match status" value="1"/>
</dbReference>
<dbReference type="InterPro" id="IPR045155">
    <property type="entry name" value="Beta-lactam_cat"/>
</dbReference>